<protein>
    <submittedName>
        <fullName evidence="6">U-box domain-containing protein 4</fullName>
    </submittedName>
</protein>
<dbReference type="InterPro" id="IPR011989">
    <property type="entry name" value="ARM-like"/>
</dbReference>
<keyword evidence="2" id="KW-0833">Ubl conjugation pathway</keyword>
<evidence type="ECO:0000256" key="1">
    <source>
        <dbReference type="ARBA" id="ARBA00022737"/>
    </source>
</evidence>
<proteinExistence type="predicted"/>
<evidence type="ECO:0000259" key="4">
    <source>
        <dbReference type="Pfam" id="PF25598"/>
    </source>
</evidence>
<gene>
    <name evidence="6" type="primary">LOC107416265</name>
</gene>
<dbReference type="SMART" id="SM00185">
    <property type="entry name" value="ARM"/>
    <property type="match status" value="4"/>
</dbReference>
<feature type="region of interest" description="Disordered" evidence="3">
    <location>
        <begin position="1"/>
        <end position="52"/>
    </location>
</feature>
<dbReference type="KEGG" id="zju:107416265"/>
<dbReference type="RefSeq" id="XP_015880229.3">
    <property type="nucleotide sequence ID" value="XM_016024743.4"/>
</dbReference>
<dbReference type="FunCoup" id="A0A6P3ZMA3">
    <property type="interactions" value="182"/>
</dbReference>
<dbReference type="SUPFAM" id="SSF48371">
    <property type="entry name" value="ARM repeat"/>
    <property type="match status" value="1"/>
</dbReference>
<name>A0A6P3ZMA3_ZIZJJ</name>
<sequence length="405" mass="43761">MEQYSSSSSSSFSSPSYDPTTSTDTNPPPDADTDTTTSSSSSSSSSSSAVNRALRLVQSDDVESKLEGAREIRRLTKTSQRCRRLLSDSVLPLVSMLRVHDSPESNESALLALLNLAVKDETNKIKIVEAGALEPIIGFLKSQNSNLQEYATASLLTLSASPINKPVISAYGAIPLLVEILRYGSSQAKVEALKALSNLSTYTDNVSIILATKPIPPIVDLLKTCKKSSKTAEKCCALIESLMEFDEGRTALTSEEGGVLAVVEVLENGSVHSREYAVGALLTMCESDRCKYREPILKEGVIPGLLELTVQGTPKSQTKAQTLLRLLRDSPYPRSELQPDTVENIVCNIISQIDGDEQSGKAKKMLAEMVQVSMEQSLRHLQQRALVCTPSDLSINSCASEVSLK</sequence>
<accession>A0A6P3ZMA3</accession>
<dbReference type="AlphaFoldDB" id="A0A6P3ZMA3"/>
<reference evidence="6" key="1">
    <citation type="submission" date="2025-08" db="UniProtKB">
        <authorList>
            <consortium name="RefSeq"/>
        </authorList>
    </citation>
    <scope>IDENTIFICATION</scope>
    <source>
        <tissue evidence="6">Seedling</tissue>
    </source>
</reference>
<dbReference type="FunFam" id="1.25.10.10:FF:000300">
    <property type="entry name" value="U-box domain-containing protein 4"/>
    <property type="match status" value="1"/>
</dbReference>
<dbReference type="Proteomes" id="UP001652623">
    <property type="component" value="Chromosome 4"/>
</dbReference>
<feature type="compositionally biased region" description="Low complexity" evidence="3">
    <location>
        <begin position="34"/>
        <end position="48"/>
    </location>
</feature>
<dbReference type="InterPro" id="IPR058678">
    <property type="entry name" value="ARM_PUB"/>
</dbReference>
<dbReference type="PANTHER" id="PTHR23315">
    <property type="entry name" value="U BOX DOMAIN-CONTAINING"/>
    <property type="match status" value="1"/>
</dbReference>
<dbReference type="Pfam" id="PF25598">
    <property type="entry name" value="ARM_PUB"/>
    <property type="match status" value="1"/>
</dbReference>
<organism evidence="5 6">
    <name type="scientific">Ziziphus jujuba</name>
    <name type="common">Chinese jujube</name>
    <name type="synonym">Ziziphus sativa</name>
    <dbReference type="NCBI Taxonomy" id="326968"/>
    <lineage>
        <taxon>Eukaryota</taxon>
        <taxon>Viridiplantae</taxon>
        <taxon>Streptophyta</taxon>
        <taxon>Embryophyta</taxon>
        <taxon>Tracheophyta</taxon>
        <taxon>Spermatophyta</taxon>
        <taxon>Magnoliopsida</taxon>
        <taxon>eudicotyledons</taxon>
        <taxon>Gunneridae</taxon>
        <taxon>Pentapetalae</taxon>
        <taxon>rosids</taxon>
        <taxon>fabids</taxon>
        <taxon>Rosales</taxon>
        <taxon>Rhamnaceae</taxon>
        <taxon>Paliureae</taxon>
        <taxon>Ziziphus</taxon>
    </lineage>
</organism>
<keyword evidence="1" id="KW-0677">Repeat</keyword>
<dbReference type="Pfam" id="PF00514">
    <property type="entry name" value="Arm"/>
    <property type="match status" value="1"/>
</dbReference>
<evidence type="ECO:0000256" key="2">
    <source>
        <dbReference type="ARBA" id="ARBA00022786"/>
    </source>
</evidence>
<feature type="domain" description="U-box" evidence="4">
    <location>
        <begin position="177"/>
        <end position="330"/>
    </location>
</feature>
<evidence type="ECO:0000313" key="6">
    <source>
        <dbReference type="RefSeq" id="XP_015880229.3"/>
    </source>
</evidence>
<dbReference type="InParanoid" id="A0A6P3ZMA3"/>
<dbReference type="Gene3D" id="1.25.10.10">
    <property type="entry name" value="Leucine-rich Repeat Variant"/>
    <property type="match status" value="1"/>
</dbReference>
<dbReference type="GeneID" id="107416265"/>
<feature type="compositionally biased region" description="Low complexity" evidence="3">
    <location>
        <begin position="1"/>
        <end position="25"/>
    </location>
</feature>
<dbReference type="InterPro" id="IPR000225">
    <property type="entry name" value="Armadillo"/>
</dbReference>
<dbReference type="InterPro" id="IPR016024">
    <property type="entry name" value="ARM-type_fold"/>
</dbReference>
<evidence type="ECO:0000313" key="5">
    <source>
        <dbReference type="Proteomes" id="UP001652623"/>
    </source>
</evidence>
<dbReference type="PANTHER" id="PTHR23315:SF65">
    <property type="entry name" value="ARM REPEAT SUPERFAMILY PROTEIN"/>
    <property type="match status" value="1"/>
</dbReference>
<keyword evidence="5" id="KW-1185">Reference proteome</keyword>
<evidence type="ECO:0000256" key="3">
    <source>
        <dbReference type="SAM" id="MobiDB-lite"/>
    </source>
</evidence>